<dbReference type="EMBL" id="LIUT01000001">
    <property type="protein sequence ID" value="KOR88012.1"/>
    <property type="molecule type" value="Genomic_DNA"/>
</dbReference>
<dbReference type="Gene3D" id="1.10.10.60">
    <property type="entry name" value="Homeodomain-like"/>
    <property type="match status" value="2"/>
</dbReference>
<organism evidence="7 8">
    <name type="scientific">Paenibacillus solani</name>
    <dbReference type="NCBI Taxonomy" id="1705565"/>
    <lineage>
        <taxon>Bacteria</taxon>
        <taxon>Bacillati</taxon>
        <taxon>Bacillota</taxon>
        <taxon>Bacilli</taxon>
        <taxon>Bacillales</taxon>
        <taxon>Paenibacillaceae</taxon>
        <taxon>Paenibacillus</taxon>
    </lineage>
</organism>
<feature type="transmembrane region" description="Helical" evidence="5">
    <location>
        <begin position="307"/>
        <end position="327"/>
    </location>
</feature>
<keyword evidence="3" id="KW-0804">Transcription</keyword>
<keyword evidence="8" id="KW-1185">Reference proteome</keyword>
<evidence type="ECO:0000256" key="1">
    <source>
        <dbReference type="ARBA" id="ARBA00023015"/>
    </source>
</evidence>
<dbReference type="PANTHER" id="PTHR43280">
    <property type="entry name" value="ARAC-FAMILY TRANSCRIPTIONAL REGULATOR"/>
    <property type="match status" value="1"/>
</dbReference>
<feature type="region of interest" description="Disordered" evidence="4">
    <location>
        <begin position="1"/>
        <end position="20"/>
    </location>
</feature>
<dbReference type="InterPro" id="IPR041522">
    <property type="entry name" value="CdaR_GGDEF"/>
</dbReference>
<dbReference type="PROSITE" id="PS01124">
    <property type="entry name" value="HTH_ARAC_FAMILY_2"/>
    <property type="match status" value="1"/>
</dbReference>
<gene>
    <name evidence="7" type="ORF">AM231_01895</name>
</gene>
<proteinExistence type="predicted"/>
<dbReference type="InterPro" id="IPR009057">
    <property type="entry name" value="Homeodomain-like_sf"/>
</dbReference>
<feature type="compositionally biased region" description="Polar residues" evidence="4">
    <location>
        <begin position="7"/>
        <end position="20"/>
    </location>
</feature>
<dbReference type="SUPFAM" id="SSF46689">
    <property type="entry name" value="Homeodomain-like"/>
    <property type="match status" value="2"/>
</dbReference>
<evidence type="ECO:0000256" key="3">
    <source>
        <dbReference type="ARBA" id="ARBA00023163"/>
    </source>
</evidence>
<keyword evidence="5" id="KW-0812">Transmembrane</keyword>
<keyword evidence="2" id="KW-0238">DNA-binding</keyword>
<dbReference type="PANTHER" id="PTHR43280:SF28">
    <property type="entry name" value="HTH-TYPE TRANSCRIPTIONAL ACTIVATOR RHAS"/>
    <property type="match status" value="1"/>
</dbReference>
<dbReference type="Proteomes" id="UP000036932">
    <property type="component" value="Unassembled WGS sequence"/>
</dbReference>
<comment type="caution">
    <text evidence="7">The sequence shown here is derived from an EMBL/GenBank/DDBJ whole genome shotgun (WGS) entry which is preliminary data.</text>
</comment>
<dbReference type="GO" id="GO:0003700">
    <property type="term" value="F:DNA-binding transcription factor activity"/>
    <property type="evidence" value="ECO:0007669"/>
    <property type="project" value="InterPro"/>
</dbReference>
<evidence type="ECO:0000256" key="4">
    <source>
        <dbReference type="SAM" id="MobiDB-lite"/>
    </source>
</evidence>
<evidence type="ECO:0000313" key="8">
    <source>
        <dbReference type="Proteomes" id="UP000036932"/>
    </source>
</evidence>
<dbReference type="SMART" id="SM00342">
    <property type="entry name" value="HTH_ARAC"/>
    <property type="match status" value="1"/>
</dbReference>
<name>A0A0M1P0V5_9BACL</name>
<dbReference type="PROSITE" id="PS00041">
    <property type="entry name" value="HTH_ARAC_FAMILY_1"/>
    <property type="match status" value="1"/>
</dbReference>
<evidence type="ECO:0000256" key="5">
    <source>
        <dbReference type="SAM" id="Phobius"/>
    </source>
</evidence>
<dbReference type="InterPro" id="IPR018060">
    <property type="entry name" value="HTH_AraC"/>
</dbReference>
<dbReference type="InterPro" id="IPR018062">
    <property type="entry name" value="HTH_AraC-typ_CS"/>
</dbReference>
<protein>
    <submittedName>
        <fullName evidence="7">AraC family transcriptional regulator</fullName>
    </submittedName>
</protein>
<dbReference type="PATRIC" id="fig|1705565.3.peg.2237"/>
<feature type="domain" description="HTH araC/xylS-type" evidence="6">
    <location>
        <begin position="671"/>
        <end position="769"/>
    </location>
</feature>
<evidence type="ECO:0000256" key="2">
    <source>
        <dbReference type="ARBA" id="ARBA00023125"/>
    </source>
</evidence>
<reference evidence="8" key="1">
    <citation type="submission" date="2015-08" db="EMBL/GenBank/DDBJ databases">
        <title>Genome sequencing project for genomic taxonomy and phylogenomics of Bacillus-like bacteria.</title>
        <authorList>
            <person name="Liu B."/>
            <person name="Wang J."/>
            <person name="Zhu Y."/>
            <person name="Liu G."/>
            <person name="Chen Q."/>
            <person name="Chen Z."/>
            <person name="Lan J."/>
            <person name="Che J."/>
            <person name="Ge C."/>
            <person name="Shi H."/>
            <person name="Pan Z."/>
            <person name="Liu X."/>
        </authorList>
    </citation>
    <scope>NUCLEOTIDE SEQUENCE [LARGE SCALE GENOMIC DNA]</scope>
    <source>
        <strain evidence="8">FJAT-22460</strain>
    </source>
</reference>
<keyword evidence="5" id="KW-1133">Transmembrane helix</keyword>
<dbReference type="RefSeq" id="WP_054401066.1">
    <property type="nucleotide sequence ID" value="NZ_LIUT01000001.1"/>
</dbReference>
<dbReference type="AlphaFoldDB" id="A0A0M1P0V5"/>
<dbReference type="Pfam" id="PF12833">
    <property type="entry name" value="HTH_18"/>
    <property type="match status" value="1"/>
</dbReference>
<dbReference type="OrthoDB" id="2496058at2"/>
<keyword evidence="5" id="KW-0472">Membrane</keyword>
<keyword evidence="1" id="KW-0805">Transcription regulation</keyword>
<accession>A0A0M1P0V5</accession>
<dbReference type="Pfam" id="PF17853">
    <property type="entry name" value="GGDEF_2"/>
    <property type="match status" value="1"/>
</dbReference>
<sequence length="771" mass="89760">MKPRILPNQSPEPGNANSQQPRKNTLFWRLFANYFLLILIPVIVASVLAQVLVVSIIEKDAERFNQVMMNRFSEQTDKELQALKTSMINILSTSRLRSVLLTPMASSPDSQLLPELLHSLREQLQQLESDDLVEKAYYYFVHQDLMIDAETYTNKAYYFQSRYPLDLNRRHQLESELSGKKMMDFMQSSTSLTASISYPFNTASPEVYLLVEVKSDKLEEQIHMPERWVTGTAIMDESANVIAQHGLKPYDQLVLQQRIRTDGFSSGFTISDKTGLSFMPSGFNESWHYISMIDVGTLMKPVYMTRWICWLFLLFFLVVGALTSYYLSRRLYLPIREIKDGLKLHHVPKGEAGHEGNEFDLIKRYSQFIMTENKELFQMVNGMLPVMQEQFLTKILLGQYRDALSIEFYAKEIEFAYIHKAARTVLCISFHYDRSFYDAASESSKTFLLTALKDKIHRLAPGMVWICQTRPDLMACIVEHGHITEVKGYPEKLAEQIRNILLEYSPYYKATIGIGRTVHVVEELHYSYDHACAMLTYRGLLSPVEICGSQPSRELQQWDSFLAVQEVQRIVNQYKTREYDKLLQSVLALLEEGKTKDASAVQMKYLLADVLNTWIRAVESERNELNVPYYSSLFERMNRCMTWDELTQCFEDIHGFLFRKPASTSRSQQFSEVVKYIHEHYDQELSIEHFAGMLNMSIGHFSRTFKEEVGEKYVEYIAKYRLMKAKHLLLETNMKIDDVAEKVGYWGRNSLIRAFRRYEGITPAKYRNLHQ</sequence>
<dbReference type="GO" id="GO:0043565">
    <property type="term" value="F:sequence-specific DNA binding"/>
    <property type="evidence" value="ECO:0007669"/>
    <property type="project" value="InterPro"/>
</dbReference>
<evidence type="ECO:0000259" key="6">
    <source>
        <dbReference type="PROSITE" id="PS01124"/>
    </source>
</evidence>
<feature type="transmembrane region" description="Helical" evidence="5">
    <location>
        <begin position="34"/>
        <end position="57"/>
    </location>
</feature>
<evidence type="ECO:0000313" key="7">
    <source>
        <dbReference type="EMBL" id="KOR88012.1"/>
    </source>
</evidence>